<evidence type="ECO:0000256" key="1">
    <source>
        <dbReference type="SAM" id="MobiDB-lite"/>
    </source>
</evidence>
<feature type="compositionally biased region" description="Polar residues" evidence="1">
    <location>
        <begin position="203"/>
        <end position="225"/>
    </location>
</feature>
<evidence type="ECO:0000313" key="2">
    <source>
        <dbReference type="EMBL" id="PMD40239.1"/>
    </source>
</evidence>
<feature type="compositionally biased region" description="Low complexity" evidence="1">
    <location>
        <begin position="226"/>
        <end position="240"/>
    </location>
</feature>
<name>A0A2J6RP00_HYAVF</name>
<accession>A0A2J6RP00</accession>
<proteinExistence type="predicted"/>
<evidence type="ECO:0000313" key="3">
    <source>
        <dbReference type="Proteomes" id="UP000235786"/>
    </source>
</evidence>
<protein>
    <submittedName>
        <fullName evidence="2">Uncharacterized protein</fullName>
    </submittedName>
</protein>
<gene>
    <name evidence="2" type="ORF">L207DRAFT_336344</name>
</gene>
<organism evidence="2 3">
    <name type="scientific">Hyaloscypha variabilis (strain UAMH 11265 / GT02V1 / F)</name>
    <name type="common">Meliniomyces variabilis</name>
    <dbReference type="NCBI Taxonomy" id="1149755"/>
    <lineage>
        <taxon>Eukaryota</taxon>
        <taxon>Fungi</taxon>
        <taxon>Dikarya</taxon>
        <taxon>Ascomycota</taxon>
        <taxon>Pezizomycotina</taxon>
        <taxon>Leotiomycetes</taxon>
        <taxon>Helotiales</taxon>
        <taxon>Hyaloscyphaceae</taxon>
        <taxon>Hyaloscypha</taxon>
        <taxon>Hyaloscypha variabilis</taxon>
    </lineage>
</organism>
<sequence>MTYNPCSPMLSVPTKLLAANPAWHACRTGISAFFDPPIFLTAGGAFGTVDRATMTAIPYEEQLGGTGVLSAVAGYTLAPAIASKTAASGGPELGDPPPAPTVEGFVVGSKTLAAGGPGVTISGTALRILNDGSSVEIGNTETQAIGSFIATQDGDVGYLFGSKTLSAGGSAITVDGMVMSLMAGSSSLVVGSRTERVSVLGVGTSSVNGEESSGQGVNTRGGFQQTTPTSSSTTSKSTAATTRQGEHWSWILGLSVGIWMLFLGLL</sequence>
<keyword evidence="3" id="KW-1185">Reference proteome</keyword>
<dbReference type="OrthoDB" id="3944128at2759"/>
<dbReference type="EMBL" id="KZ613945">
    <property type="protein sequence ID" value="PMD40239.1"/>
    <property type="molecule type" value="Genomic_DNA"/>
</dbReference>
<feature type="region of interest" description="Disordered" evidence="1">
    <location>
        <begin position="203"/>
        <end position="240"/>
    </location>
</feature>
<dbReference type="Proteomes" id="UP000235786">
    <property type="component" value="Unassembled WGS sequence"/>
</dbReference>
<dbReference type="AlphaFoldDB" id="A0A2J6RP00"/>
<reference evidence="2 3" key="1">
    <citation type="submission" date="2016-04" db="EMBL/GenBank/DDBJ databases">
        <title>A degradative enzymes factory behind the ericoid mycorrhizal symbiosis.</title>
        <authorList>
            <consortium name="DOE Joint Genome Institute"/>
            <person name="Martino E."/>
            <person name="Morin E."/>
            <person name="Grelet G."/>
            <person name="Kuo A."/>
            <person name="Kohler A."/>
            <person name="Daghino S."/>
            <person name="Barry K."/>
            <person name="Choi C."/>
            <person name="Cichocki N."/>
            <person name="Clum A."/>
            <person name="Copeland A."/>
            <person name="Hainaut M."/>
            <person name="Haridas S."/>
            <person name="Labutti K."/>
            <person name="Lindquist E."/>
            <person name="Lipzen A."/>
            <person name="Khouja H.-R."/>
            <person name="Murat C."/>
            <person name="Ohm R."/>
            <person name="Olson A."/>
            <person name="Spatafora J."/>
            <person name="Veneault-Fourrey C."/>
            <person name="Henrissat B."/>
            <person name="Grigoriev I."/>
            <person name="Martin F."/>
            <person name="Perotto S."/>
        </authorList>
    </citation>
    <scope>NUCLEOTIDE SEQUENCE [LARGE SCALE GENOMIC DNA]</scope>
    <source>
        <strain evidence="2 3">F</strain>
    </source>
</reference>